<dbReference type="GeneID" id="70191102"/>
<keyword evidence="2" id="KW-1185">Reference proteome</keyword>
<gene>
    <name evidence="1" type="ORF">B0I36DRAFT_396595</name>
</gene>
<dbReference type="EMBL" id="JAGTJQ010000012">
    <property type="protein sequence ID" value="KAH7016343.1"/>
    <property type="molecule type" value="Genomic_DNA"/>
</dbReference>
<evidence type="ECO:0000313" key="2">
    <source>
        <dbReference type="Proteomes" id="UP000756346"/>
    </source>
</evidence>
<dbReference type="Proteomes" id="UP000756346">
    <property type="component" value="Unassembled WGS sequence"/>
</dbReference>
<accession>A0A9P9BJ42</accession>
<comment type="caution">
    <text evidence="1">The sequence shown here is derived from an EMBL/GenBank/DDBJ whole genome shotgun (WGS) entry which is preliminary data.</text>
</comment>
<name>A0A9P9BJ42_9PEZI</name>
<organism evidence="1 2">
    <name type="scientific">Microdochium trichocladiopsis</name>
    <dbReference type="NCBI Taxonomy" id="1682393"/>
    <lineage>
        <taxon>Eukaryota</taxon>
        <taxon>Fungi</taxon>
        <taxon>Dikarya</taxon>
        <taxon>Ascomycota</taxon>
        <taxon>Pezizomycotina</taxon>
        <taxon>Sordariomycetes</taxon>
        <taxon>Xylariomycetidae</taxon>
        <taxon>Xylariales</taxon>
        <taxon>Microdochiaceae</taxon>
        <taxon>Microdochium</taxon>
    </lineage>
</organism>
<proteinExistence type="predicted"/>
<evidence type="ECO:0000313" key="1">
    <source>
        <dbReference type="EMBL" id="KAH7016343.1"/>
    </source>
</evidence>
<sequence>MERSSNNSDQNLRSGDANSADLPHLEVLYPRVLSTPFYIAICGSPTQSIEISRGTFPAGATPCTTIPPWETRREHHFLFYALLVLFPGTNEQQRRLQEMINPLQPRTWERSCHRQKHGPRLLWTTTWLVVTLIGAQPDPPFAVAGWLYA</sequence>
<reference evidence="1" key="1">
    <citation type="journal article" date="2021" name="Nat. Commun.">
        <title>Genetic determinants of endophytism in the Arabidopsis root mycobiome.</title>
        <authorList>
            <person name="Mesny F."/>
            <person name="Miyauchi S."/>
            <person name="Thiergart T."/>
            <person name="Pickel B."/>
            <person name="Atanasova L."/>
            <person name="Karlsson M."/>
            <person name="Huettel B."/>
            <person name="Barry K.W."/>
            <person name="Haridas S."/>
            <person name="Chen C."/>
            <person name="Bauer D."/>
            <person name="Andreopoulos W."/>
            <person name="Pangilinan J."/>
            <person name="LaButti K."/>
            <person name="Riley R."/>
            <person name="Lipzen A."/>
            <person name="Clum A."/>
            <person name="Drula E."/>
            <person name="Henrissat B."/>
            <person name="Kohler A."/>
            <person name="Grigoriev I.V."/>
            <person name="Martin F.M."/>
            <person name="Hacquard S."/>
        </authorList>
    </citation>
    <scope>NUCLEOTIDE SEQUENCE</scope>
    <source>
        <strain evidence="1">MPI-CAGE-CH-0230</strain>
    </source>
</reference>
<dbReference type="AlphaFoldDB" id="A0A9P9BJ42"/>
<protein>
    <submittedName>
        <fullName evidence="1">Uncharacterized protein</fullName>
    </submittedName>
</protein>
<dbReference type="RefSeq" id="XP_046005967.1">
    <property type="nucleotide sequence ID" value="XM_046161556.1"/>
</dbReference>